<dbReference type="EMBL" id="BKCP01004805">
    <property type="protein sequence ID" value="GER33829.1"/>
    <property type="molecule type" value="Genomic_DNA"/>
</dbReference>
<reference evidence="2" key="1">
    <citation type="journal article" date="2019" name="Curr. Biol.">
        <title>Genome Sequence of Striga asiatica Provides Insight into the Evolution of Plant Parasitism.</title>
        <authorList>
            <person name="Yoshida S."/>
            <person name="Kim S."/>
            <person name="Wafula E.K."/>
            <person name="Tanskanen J."/>
            <person name="Kim Y.M."/>
            <person name="Honaas L."/>
            <person name="Yang Z."/>
            <person name="Spallek T."/>
            <person name="Conn C.E."/>
            <person name="Ichihashi Y."/>
            <person name="Cheong K."/>
            <person name="Cui S."/>
            <person name="Der J.P."/>
            <person name="Gundlach H."/>
            <person name="Jiao Y."/>
            <person name="Hori C."/>
            <person name="Ishida J.K."/>
            <person name="Kasahara H."/>
            <person name="Kiba T."/>
            <person name="Kim M.S."/>
            <person name="Koo N."/>
            <person name="Laohavisit A."/>
            <person name="Lee Y.H."/>
            <person name="Lumba S."/>
            <person name="McCourt P."/>
            <person name="Mortimer J.C."/>
            <person name="Mutuku J.M."/>
            <person name="Nomura T."/>
            <person name="Sasaki-Sekimoto Y."/>
            <person name="Seto Y."/>
            <person name="Wang Y."/>
            <person name="Wakatake T."/>
            <person name="Sakakibara H."/>
            <person name="Demura T."/>
            <person name="Yamaguchi S."/>
            <person name="Yoneyama K."/>
            <person name="Manabe R.I."/>
            <person name="Nelson D.C."/>
            <person name="Schulman A.H."/>
            <person name="Timko M.P."/>
            <person name="dePamphilis C.W."/>
            <person name="Choi D."/>
            <person name="Shirasu K."/>
        </authorList>
    </citation>
    <scope>NUCLEOTIDE SEQUENCE [LARGE SCALE GENOMIC DNA]</scope>
    <source>
        <strain evidence="2">cv. UVA1</strain>
    </source>
</reference>
<dbReference type="AlphaFoldDB" id="A0A5A7PM80"/>
<protein>
    <submittedName>
        <fullName evidence="1">Pyruvate carboxylase</fullName>
    </submittedName>
</protein>
<sequence>MFTTKGEPLELRNVTSCVMVWASSGLKAPCIGIARDDEFNGAREVRVGFSGYVQRRRDVCFVQDLAAAAVDVTPPLPTYLDTFCETHKSAAEEDELMSSSISLGIPTITSIPLPINALSTPGSASNSFTFPILLSLRRSTTVSGDRRWLDIVPQFTPIPDSATIDATDKQRRSTGILGLPDIFRLALGLKMLGERIFSLMAR</sequence>
<dbReference type="Proteomes" id="UP000325081">
    <property type="component" value="Unassembled WGS sequence"/>
</dbReference>
<keyword evidence="2" id="KW-1185">Reference proteome</keyword>
<organism evidence="1 2">
    <name type="scientific">Striga asiatica</name>
    <name type="common">Asiatic witchweed</name>
    <name type="synonym">Buchnera asiatica</name>
    <dbReference type="NCBI Taxonomy" id="4170"/>
    <lineage>
        <taxon>Eukaryota</taxon>
        <taxon>Viridiplantae</taxon>
        <taxon>Streptophyta</taxon>
        <taxon>Embryophyta</taxon>
        <taxon>Tracheophyta</taxon>
        <taxon>Spermatophyta</taxon>
        <taxon>Magnoliopsida</taxon>
        <taxon>eudicotyledons</taxon>
        <taxon>Gunneridae</taxon>
        <taxon>Pentapetalae</taxon>
        <taxon>asterids</taxon>
        <taxon>lamiids</taxon>
        <taxon>Lamiales</taxon>
        <taxon>Orobanchaceae</taxon>
        <taxon>Buchnereae</taxon>
        <taxon>Striga</taxon>
    </lineage>
</organism>
<keyword evidence="1" id="KW-0670">Pyruvate</keyword>
<name>A0A5A7PM80_STRAF</name>
<gene>
    <name evidence="1" type="ORF">STAS_09987</name>
</gene>
<comment type="caution">
    <text evidence="1">The sequence shown here is derived from an EMBL/GenBank/DDBJ whole genome shotgun (WGS) entry which is preliminary data.</text>
</comment>
<evidence type="ECO:0000313" key="2">
    <source>
        <dbReference type="Proteomes" id="UP000325081"/>
    </source>
</evidence>
<evidence type="ECO:0000313" key="1">
    <source>
        <dbReference type="EMBL" id="GER33829.1"/>
    </source>
</evidence>
<proteinExistence type="predicted"/>
<accession>A0A5A7PM80</accession>